<feature type="region of interest" description="Disordered" evidence="1">
    <location>
        <begin position="43"/>
        <end position="68"/>
    </location>
</feature>
<organism evidence="2 3">
    <name type="scientific">Tricholomella constricta</name>
    <dbReference type="NCBI Taxonomy" id="117010"/>
    <lineage>
        <taxon>Eukaryota</taxon>
        <taxon>Fungi</taxon>
        <taxon>Dikarya</taxon>
        <taxon>Basidiomycota</taxon>
        <taxon>Agaricomycotina</taxon>
        <taxon>Agaricomycetes</taxon>
        <taxon>Agaricomycetidae</taxon>
        <taxon>Agaricales</taxon>
        <taxon>Tricholomatineae</taxon>
        <taxon>Lyophyllaceae</taxon>
        <taxon>Tricholomella</taxon>
    </lineage>
</organism>
<proteinExistence type="predicted"/>
<evidence type="ECO:0000256" key="1">
    <source>
        <dbReference type="SAM" id="MobiDB-lite"/>
    </source>
</evidence>
<keyword evidence="3" id="KW-1185">Reference proteome</keyword>
<protein>
    <submittedName>
        <fullName evidence="2">Uncharacterized protein</fullName>
    </submittedName>
</protein>
<dbReference type="OrthoDB" id="3024837at2759"/>
<dbReference type="EMBL" id="JAACJP010000033">
    <property type="protein sequence ID" value="KAF5375569.1"/>
    <property type="molecule type" value="Genomic_DNA"/>
</dbReference>
<feature type="compositionally biased region" description="Low complexity" evidence="1">
    <location>
        <begin position="45"/>
        <end position="55"/>
    </location>
</feature>
<comment type="caution">
    <text evidence="2">The sequence shown here is derived from an EMBL/GenBank/DDBJ whole genome shotgun (WGS) entry which is preliminary data.</text>
</comment>
<gene>
    <name evidence="2" type="ORF">D9615_009163</name>
</gene>
<reference evidence="2 3" key="1">
    <citation type="journal article" date="2020" name="ISME J.">
        <title>Uncovering the hidden diversity of litter-decomposition mechanisms in mushroom-forming fungi.</title>
        <authorList>
            <person name="Floudas D."/>
            <person name="Bentzer J."/>
            <person name="Ahren D."/>
            <person name="Johansson T."/>
            <person name="Persson P."/>
            <person name="Tunlid A."/>
        </authorList>
    </citation>
    <scope>NUCLEOTIDE SEQUENCE [LARGE SCALE GENOMIC DNA]</scope>
    <source>
        <strain evidence="2 3">CBS 661.87</strain>
    </source>
</reference>
<evidence type="ECO:0000313" key="2">
    <source>
        <dbReference type="EMBL" id="KAF5375569.1"/>
    </source>
</evidence>
<dbReference type="Proteomes" id="UP000565441">
    <property type="component" value="Unassembled WGS sequence"/>
</dbReference>
<accession>A0A8H5H2R8</accession>
<name>A0A8H5H2R8_9AGAR</name>
<sequence length="190" mass="20870">MSSSIASTSSANCKASKNPGLALNLTNEARGTLLPKNVVVHRRSSSTSSLSNTPELESDWNSEDDMSDCGDDDDAQYVYIPADSPFYRGPTSPRTSSYLSFSGFPFACDALAEEDPLFAHSPGALFDKEPEPEFTNAAPVIFVDVDLAEDMDMKSDRQWNLMEFRGSLKHAKQAQTPVETSDDSAFRQYF</sequence>
<evidence type="ECO:0000313" key="3">
    <source>
        <dbReference type="Proteomes" id="UP000565441"/>
    </source>
</evidence>
<dbReference type="AlphaFoldDB" id="A0A8H5H2R8"/>
<feature type="compositionally biased region" description="Acidic residues" evidence="1">
    <location>
        <begin position="56"/>
        <end position="68"/>
    </location>
</feature>